<dbReference type="AlphaFoldDB" id="A0A1R3T6M4"/>
<dbReference type="InterPro" id="IPR017853">
    <property type="entry name" value="GH"/>
</dbReference>
<dbReference type="Pfam" id="PF02638">
    <property type="entry name" value="GHL10"/>
    <property type="match status" value="1"/>
</dbReference>
<proteinExistence type="predicted"/>
<protein>
    <recommendedName>
        <fullName evidence="6">S-layer protein</fullName>
    </recommendedName>
</protein>
<dbReference type="InterPro" id="IPR032280">
    <property type="entry name" value="DUF4985"/>
</dbReference>
<name>A0A1R3T6M4_9BACT</name>
<dbReference type="InterPro" id="IPR052177">
    <property type="entry name" value="Divisome_Glycosyl_Hydrolase"/>
</dbReference>
<keyword evidence="1" id="KW-0732">Signal</keyword>
<evidence type="ECO:0000313" key="5">
    <source>
        <dbReference type="Proteomes" id="UP000187464"/>
    </source>
</evidence>
<feature type="domain" description="DUF4985" evidence="3">
    <location>
        <begin position="341"/>
        <end position="456"/>
    </location>
</feature>
<dbReference type="EMBL" id="LT605205">
    <property type="protein sequence ID" value="SCD21882.1"/>
    <property type="molecule type" value="Genomic_DNA"/>
</dbReference>
<evidence type="ECO:0000256" key="1">
    <source>
        <dbReference type="ARBA" id="ARBA00022729"/>
    </source>
</evidence>
<evidence type="ECO:0000313" key="4">
    <source>
        <dbReference type="EMBL" id="SCD21882.1"/>
    </source>
</evidence>
<accession>A0A1R3T6M4</accession>
<gene>
    <name evidence="4" type="ORF">PSM36_3093</name>
</gene>
<dbReference type="SUPFAM" id="SSF51445">
    <property type="entry name" value="(Trans)glycosidases"/>
    <property type="match status" value="1"/>
</dbReference>
<dbReference type="RefSeq" id="WP_076931622.1">
    <property type="nucleotide sequence ID" value="NZ_LT605205.1"/>
</dbReference>
<evidence type="ECO:0000259" key="2">
    <source>
        <dbReference type="Pfam" id="PF02638"/>
    </source>
</evidence>
<dbReference type="Proteomes" id="UP000187464">
    <property type="component" value="Chromosome I"/>
</dbReference>
<sequence length="464" mass="52339">MVKITAIVHHLFITLLFTGFFLMISACENDHPEDPGYEFPDPPKENKDKPRFIWIDAAANFPDFANSRENIARDLALAKDAGFTDIVVDIRPTSGDILYKSSVAGVQQVEWLGAWVNGVYSKVERTATWDYLQAFIDEAKKLELKVHAGFNTMAGGHSSGLGSRGILYRDPSKKEWATYENLSIGITNTMDAGSGTKFFNPANEEVQEFLCNLLKDLAKYDLDGIILDRGRFDGIQSDFSESTKGKFESYLGNIKIANFPDDILPPGTTMQQLTAMNPYPPYLTRWLEFRAKVIHDFMEKARNAVKSVNSEIKFGVYVGAWYSSYYEVGVNWASPNYNPSTSYRWATEKYKDYGYADLMDQMLMGAYASPLNVYGATEWTMQGFSRLAKEKIRNSCPMVASGPDVGNWDSQNQATQEQENQAIVNSVKACMDECDGYFLFDMIHLKMANQWEYVKRGINIAIGE</sequence>
<evidence type="ECO:0000259" key="3">
    <source>
        <dbReference type="Pfam" id="PF16373"/>
    </source>
</evidence>
<dbReference type="KEGG" id="psac:PSM36_3093"/>
<dbReference type="PANTHER" id="PTHR43405">
    <property type="entry name" value="GLYCOSYL HYDROLASE DIGH"/>
    <property type="match status" value="1"/>
</dbReference>
<dbReference type="STRING" id="1642647.PSM36_3093"/>
<dbReference type="InterPro" id="IPR003790">
    <property type="entry name" value="GHL10"/>
</dbReference>
<reference evidence="4 5" key="1">
    <citation type="submission" date="2016-08" db="EMBL/GenBank/DDBJ databases">
        <authorList>
            <person name="Seilhamer J.J."/>
        </authorList>
    </citation>
    <scope>NUCLEOTIDE SEQUENCE [LARGE SCALE GENOMIC DNA]</scope>
    <source>
        <strain evidence="4">M3/6</strain>
    </source>
</reference>
<keyword evidence="5" id="KW-1185">Reference proteome</keyword>
<organism evidence="4 5">
    <name type="scientific">Proteiniphilum saccharofermentans</name>
    <dbReference type="NCBI Taxonomy" id="1642647"/>
    <lineage>
        <taxon>Bacteria</taxon>
        <taxon>Pseudomonadati</taxon>
        <taxon>Bacteroidota</taxon>
        <taxon>Bacteroidia</taxon>
        <taxon>Bacteroidales</taxon>
        <taxon>Dysgonomonadaceae</taxon>
        <taxon>Proteiniphilum</taxon>
    </lineage>
</organism>
<dbReference type="Gene3D" id="3.20.20.80">
    <property type="entry name" value="Glycosidases"/>
    <property type="match status" value="1"/>
</dbReference>
<feature type="domain" description="Glycosyl hydrolase-like 10" evidence="2">
    <location>
        <begin position="51"/>
        <end position="327"/>
    </location>
</feature>
<dbReference type="Pfam" id="PF16373">
    <property type="entry name" value="DUF4985"/>
    <property type="match status" value="1"/>
</dbReference>
<evidence type="ECO:0008006" key="6">
    <source>
        <dbReference type="Google" id="ProtNLM"/>
    </source>
</evidence>
<dbReference type="PANTHER" id="PTHR43405:SF1">
    <property type="entry name" value="GLYCOSYL HYDROLASE DIGH"/>
    <property type="match status" value="1"/>
</dbReference>
<dbReference type="PROSITE" id="PS51257">
    <property type="entry name" value="PROKAR_LIPOPROTEIN"/>
    <property type="match status" value="1"/>
</dbReference>